<evidence type="ECO:0000256" key="2">
    <source>
        <dbReference type="ARBA" id="ARBA00022980"/>
    </source>
</evidence>
<keyword evidence="2 5" id="KW-0689">Ribosomal protein</keyword>
<evidence type="ECO:0000313" key="8">
    <source>
        <dbReference type="Proteomes" id="UP000176404"/>
    </source>
</evidence>
<dbReference type="AlphaFoldDB" id="A0A1F8B4K6"/>
<comment type="similarity">
    <text evidence="1 5">Belongs to the universal ribosomal protein uL29 family.</text>
</comment>
<dbReference type="HAMAP" id="MF_00374">
    <property type="entry name" value="Ribosomal_uL29"/>
    <property type="match status" value="1"/>
</dbReference>
<evidence type="ECO:0000256" key="5">
    <source>
        <dbReference type="HAMAP-Rule" id="MF_00374"/>
    </source>
</evidence>
<dbReference type="Proteomes" id="UP000176404">
    <property type="component" value="Unassembled WGS sequence"/>
</dbReference>
<protein>
    <recommendedName>
        <fullName evidence="4 5">Large ribosomal subunit protein uL29</fullName>
    </recommendedName>
</protein>
<evidence type="ECO:0000256" key="4">
    <source>
        <dbReference type="ARBA" id="ARBA00035204"/>
    </source>
</evidence>
<dbReference type="GO" id="GO:0003735">
    <property type="term" value="F:structural constituent of ribosome"/>
    <property type="evidence" value="ECO:0007669"/>
    <property type="project" value="InterPro"/>
</dbReference>
<dbReference type="Pfam" id="PF00831">
    <property type="entry name" value="Ribosomal_L29"/>
    <property type="match status" value="1"/>
</dbReference>
<organism evidence="7 8">
    <name type="scientific">Candidatus Woesebacteria bacterium RIFCSPLOWO2_01_FULL_39_10b</name>
    <dbReference type="NCBI Taxonomy" id="1802517"/>
    <lineage>
        <taxon>Bacteria</taxon>
        <taxon>Candidatus Woeseibacteriota</taxon>
    </lineage>
</organism>
<dbReference type="NCBIfam" id="TIGR00012">
    <property type="entry name" value="L29"/>
    <property type="match status" value="1"/>
</dbReference>
<evidence type="ECO:0000313" key="7">
    <source>
        <dbReference type="EMBL" id="OGM58927.1"/>
    </source>
</evidence>
<dbReference type="InterPro" id="IPR036049">
    <property type="entry name" value="Ribosomal_uL29_sf"/>
</dbReference>
<dbReference type="InterPro" id="IPR018254">
    <property type="entry name" value="Ribosomal_uL29_CS"/>
</dbReference>
<dbReference type="SUPFAM" id="SSF46561">
    <property type="entry name" value="Ribosomal protein L29 (L29p)"/>
    <property type="match status" value="1"/>
</dbReference>
<evidence type="ECO:0000256" key="3">
    <source>
        <dbReference type="ARBA" id="ARBA00023274"/>
    </source>
</evidence>
<feature type="region of interest" description="Disordered" evidence="6">
    <location>
        <begin position="71"/>
        <end position="94"/>
    </location>
</feature>
<sequence>MKKKDLKILRLKKNEELKSLGYEKKKELLRIGAEVKVGKEKNLKKVKMLRKNIAQILTLIREKEIWEEEKEKFERKNRINPKARKRQSSKVKKS</sequence>
<feature type="compositionally biased region" description="Basic residues" evidence="6">
    <location>
        <begin position="78"/>
        <end position="94"/>
    </location>
</feature>
<dbReference type="GO" id="GO:1990904">
    <property type="term" value="C:ribonucleoprotein complex"/>
    <property type="evidence" value="ECO:0007669"/>
    <property type="project" value="UniProtKB-KW"/>
</dbReference>
<dbReference type="InterPro" id="IPR001854">
    <property type="entry name" value="Ribosomal_uL29"/>
</dbReference>
<reference evidence="7 8" key="1">
    <citation type="journal article" date="2016" name="Nat. Commun.">
        <title>Thousands of microbial genomes shed light on interconnected biogeochemical processes in an aquifer system.</title>
        <authorList>
            <person name="Anantharaman K."/>
            <person name="Brown C.T."/>
            <person name="Hug L.A."/>
            <person name="Sharon I."/>
            <person name="Castelle C.J."/>
            <person name="Probst A.J."/>
            <person name="Thomas B.C."/>
            <person name="Singh A."/>
            <person name="Wilkins M.J."/>
            <person name="Karaoz U."/>
            <person name="Brodie E.L."/>
            <person name="Williams K.H."/>
            <person name="Hubbard S.S."/>
            <person name="Banfield J.F."/>
        </authorList>
    </citation>
    <scope>NUCLEOTIDE SEQUENCE [LARGE SCALE GENOMIC DNA]</scope>
</reference>
<dbReference type="STRING" id="1802517.A2892_05015"/>
<dbReference type="GO" id="GO:0006412">
    <property type="term" value="P:translation"/>
    <property type="evidence" value="ECO:0007669"/>
    <property type="project" value="UniProtKB-UniRule"/>
</dbReference>
<name>A0A1F8B4K6_9BACT</name>
<proteinExistence type="inferred from homology"/>
<dbReference type="EMBL" id="MGHD01000026">
    <property type="protein sequence ID" value="OGM58927.1"/>
    <property type="molecule type" value="Genomic_DNA"/>
</dbReference>
<accession>A0A1F8B4K6</accession>
<dbReference type="Gene3D" id="1.10.287.310">
    <property type="match status" value="1"/>
</dbReference>
<gene>
    <name evidence="5" type="primary">rpmC</name>
    <name evidence="7" type="ORF">A2892_05015</name>
</gene>
<dbReference type="PROSITE" id="PS00579">
    <property type="entry name" value="RIBOSOMAL_L29"/>
    <property type="match status" value="1"/>
</dbReference>
<evidence type="ECO:0000256" key="6">
    <source>
        <dbReference type="SAM" id="MobiDB-lite"/>
    </source>
</evidence>
<dbReference type="GO" id="GO:0005840">
    <property type="term" value="C:ribosome"/>
    <property type="evidence" value="ECO:0007669"/>
    <property type="project" value="UniProtKB-KW"/>
</dbReference>
<keyword evidence="3 5" id="KW-0687">Ribonucleoprotein</keyword>
<comment type="caution">
    <text evidence="7">The sequence shown here is derived from an EMBL/GenBank/DDBJ whole genome shotgun (WGS) entry which is preliminary data.</text>
</comment>
<evidence type="ECO:0000256" key="1">
    <source>
        <dbReference type="ARBA" id="ARBA00009254"/>
    </source>
</evidence>